<feature type="binding site" description="in other chain" evidence="8">
    <location>
        <begin position="140"/>
        <end position="142"/>
    </location>
    <ligand>
        <name>FMN</name>
        <dbReference type="ChEBI" id="CHEBI:58210"/>
        <note>ligand shared between dimeric partners</note>
    </ligand>
</feature>
<sequence>MSPAVPALLNALDSRRSVPAKQLTEPGPDESTLQRMLRSAVRVPDHGKRVPFRFLLIQGDARHELGERVARRGQERFPDAGAAAVEKDRSRFSHAPLVVAVIAKLGPDEKIPEFERTLTAGCVCFALLQAAQAYGYGAVWLTGWPAYDEQVARWLELEADECIAGFIHIGTARLDAPERERPDPAGLTRTWSPR</sequence>
<feature type="binding site" evidence="8">
    <location>
        <position position="46"/>
    </location>
    <ligand>
        <name>FMN</name>
        <dbReference type="ChEBI" id="CHEBI:58210"/>
        <note>ligand shared between dimeric partners</note>
    </ligand>
</feature>
<evidence type="ECO:0000256" key="3">
    <source>
        <dbReference type="ARBA" id="ARBA00022643"/>
    </source>
</evidence>
<feature type="binding site" description="in other chain" evidence="8">
    <location>
        <begin position="15"/>
        <end position="17"/>
    </location>
    <ligand>
        <name>FMN</name>
        <dbReference type="ChEBI" id="CHEBI:58210"/>
        <note>ligand shared between dimeric partners</note>
    </ligand>
</feature>
<dbReference type="RefSeq" id="WP_363796255.1">
    <property type="nucleotide sequence ID" value="NZ_CP159925.1"/>
</dbReference>
<evidence type="ECO:0000256" key="7">
    <source>
        <dbReference type="PIRNR" id="PIRNR000232"/>
    </source>
</evidence>
<dbReference type="InterPro" id="IPR029479">
    <property type="entry name" value="Nitroreductase"/>
</dbReference>
<feature type="domain" description="Nitroreductase" evidence="9">
    <location>
        <begin position="14"/>
        <end position="170"/>
    </location>
</feature>
<keyword evidence="6 7" id="KW-0520">NAD</keyword>
<evidence type="ECO:0000256" key="8">
    <source>
        <dbReference type="PIRSR" id="PIRSR000232-1"/>
    </source>
</evidence>
<dbReference type="EC" id="1.-.-.-" evidence="7"/>
<feature type="binding site" evidence="8">
    <location>
        <position position="42"/>
    </location>
    <ligand>
        <name>FMN</name>
        <dbReference type="ChEBI" id="CHEBI:58210"/>
        <note>ligand shared between dimeric partners</note>
    </ligand>
</feature>
<dbReference type="CDD" id="cd02135">
    <property type="entry name" value="YdjA-like"/>
    <property type="match status" value="1"/>
</dbReference>
<name>A0AAU8MLS2_9GAMM</name>
<dbReference type="InterPro" id="IPR026021">
    <property type="entry name" value="YdjA-like"/>
</dbReference>
<dbReference type="Pfam" id="PF00881">
    <property type="entry name" value="Nitroreductase"/>
    <property type="match status" value="1"/>
</dbReference>
<dbReference type="GO" id="GO:0016491">
    <property type="term" value="F:oxidoreductase activity"/>
    <property type="evidence" value="ECO:0007669"/>
    <property type="project" value="UniProtKB-UniRule"/>
</dbReference>
<organism evidence="10">
    <name type="scientific">Lysobacter firmicutimachus</name>
    <dbReference type="NCBI Taxonomy" id="1792846"/>
    <lineage>
        <taxon>Bacteria</taxon>
        <taxon>Pseudomonadati</taxon>
        <taxon>Pseudomonadota</taxon>
        <taxon>Gammaproteobacteria</taxon>
        <taxon>Lysobacterales</taxon>
        <taxon>Lysobacteraceae</taxon>
        <taxon>Lysobacter</taxon>
    </lineage>
</organism>
<comment type="similarity">
    <text evidence="1 7">Belongs to the nitroreductase family.</text>
</comment>
<evidence type="ECO:0000259" key="9">
    <source>
        <dbReference type="Pfam" id="PF00881"/>
    </source>
</evidence>
<dbReference type="EMBL" id="CP159925">
    <property type="protein sequence ID" value="XCO73119.1"/>
    <property type="molecule type" value="Genomic_DNA"/>
</dbReference>
<evidence type="ECO:0000256" key="1">
    <source>
        <dbReference type="ARBA" id="ARBA00007118"/>
    </source>
</evidence>
<keyword evidence="5 7" id="KW-0560">Oxidoreductase</keyword>
<keyword evidence="4 7" id="KW-0521">NADP</keyword>
<dbReference type="SUPFAM" id="SSF55469">
    <property type="entry name" value="FMN-dependent nitroreductase-like"/>
    <property type="match status" value="1"/>
</dbReference>
<dbReference type="PANTHER" id="PTHR43821">
    <property type="entry name" value="NAD(P)H NITROREDUCTASE YDJA-RELATED"/>
    <property type="match status" value="1"/>
</dbReference>
<accession>A0AAU8MLS2</accession>
<dbReference type="InterPro" id="IPR000415">
    <property type="entry name" value="Nitroreductase-like"/>
</dbReference>
<evidence type="ECO:0000256" key="2">
    <source>
        <dbReference type="ARBA" id="ARBA00022630"/>
    </source>
</evidence>
<evidence type="ECO:0000256" key="6">
    <source>
        <dbReference type="ARBA" id="ARBA00023027"/>
    </source>
</evidence>
<dbReference type="PANTHER" id="PTHR43821:SF1">
    <property type="entry name" value="NAD(P)H NITROREDUCTASE YDJA-RELATED"/>
    <property type="match status" value="1"/>
</dbReference>
<proteinExistence type="inferred from homology"/>
<reference evidence="10" key="1">
    <citation type="submission" date="2024-06" db="EMBL/GenBank/DDBJ databases">
        <authorList>
            <person name="Li S."/>
        </authorList>
    </citation>
    <scope>NUCLEOTIDE SEQUENCE</scope>
    <source>
        <strain evidence="10">SR10</strain>
    </source>
</reference>
<comment type="cofactor">
    <cofactor evidence="8">
        <name>FMN</name>
        <dbReference type="ChEBI" id="CHEBI:58210"/>
    </cofactor>
    <text evidence="8">Binds 1 FMN per subunit.</text>
</comment>
<dbReference type="InterPro" id="IPR052530">
    <property type="entry name" value="NAD(P)H_nitroreductase"/>
</dbReference>
<evidence type="ECO:0000256" key="4">
    <source>
        <dbReference type="ARBA" id="ARBA00022857"/>
    </source>
</evidence>
<protein>
    <recommendedName>
        <fullName evidence="7">Putative NAD(P)H nitroreductase</fullName>
        <ecNumber evidence="7">1.-.-.-</ecNumber>
    </recommendedName>
</protein>
<keyword evidence="2 7" id="KW-0285">Flavoprotein</keyword>
<evidence type="ECO:0000313" key="10">
    <source>
        <dbReference type="EMBL" id="XCO73119.1"/>
    </source>
</evidence>
<gene>
    <name evidence="10" type="ORF">ABU614_11930</name>
</gene>
<dbReference type="PIRSF" id="PIRSF000232">
    <property type="entry name" value="YdjA"/>
    <property type="match status" value="1"/>
</dbReference>
<dbReference type="Gene3D" id="3.40.109.10">
    <property type="entry name" value="NADH Oxidase"/>
    <property type="match status" value="1"/>
</dbReference>
<keyword evidence="3 7" id="KW-0288">FMN</keyword>
<evidence type="ECO:0000256" key="5">
    <source>
        <dbReference type="ARBA" id="ARBA00023002"/>
    </source>
</evidence>
<dbReference type="AlphaFoldDB" id="A0AAU8MLS2"/>